<dbReference type="InterPro" id="IPR006076">
    <property type="entry name" value="FAD-dep_OxRdtase"/>
</dbReference>
<keyword evidence="9" id="KW-0511">Multifunctional enzyme</keyword>
<evidence type="ECO:0000256" key="5">
    <source>
        <dbReference type="ARBA" id="ARBA00022691"/>
    </source>
</evidence>
<dbReference type="Gene3D" id="3.50.50.60">
    <property type="entry name" value="FAD/NAD(P)-binding domain"/>
    <property type="match status" value="1"/>
</dbReference>
<dbReference type="InterPro" id="IPR036188">
    <property type="entry name" value="FAD/NAD-bd_sf"/>
</dbReference>
<accession>B5RMU8</accession>
<dbReference type="RefSeq" id="WP_012538493.1">
    <property type="nucleotide sequence ID" value="NC_011229.1"/>
</dbReference>
<evidence type="ECO:0000256" key="1">
    <source>
        <dbReference type="ARBA" id="ARBA00022490"/>
    </source>
</evidence>
<dbReference type="GO" id="GO:0016491">
    <property type="term" value="F:oxidoreductase activity"/>
    <property type="evidence" value="ECO:0007669"/>
    <property type="project" value="UniProtKB-KW"/>
</dbReference>
<dbReference type="PANTHER" id="PTHR13847">
    <property type="entry name" value="SARCOSINE DEHYDROGENASE-RELATED"/>
    <property type="match status" value="1"/>
</dbReference>
<keyword evidence="7" id="KW-0274">FAD</keyword>
<evidence type="ECO:0000256" key="9">
    <source>
        <dbReference type="ARBA" id="ARBA00023268"/>
    </source>
</evidence>
<dbReference type="OrthoDB" id="9794226at2"/>
<dbReference type="SUPFAM" id="SSF54373">
    <property type="entry name" value="FAD-linked reductases, C-terminal domain"/>
    <property type="match status" value="1"/>
</dbReference>
<protein>
    <submittedName>
        <fullName evidence="11">Uncharacterized conserved protein</fullName>
    </submittedName>
</protein>
<evidence type="ECO:0000313" key="12">
    <source>
        <dbReference type="Proteomes" id="UP000000611"/>
    </source>
</evidence>
<evidence type="ECO:0000256" key="4">
    <source>
        <dbReference type="ARBA" id="ARBA00022679"/>
    </source>
</evidence>
<dbReference type="eggNOG" id="COG0665">
    <property type="taxonomic scope" value="Bacteria"/>
</dbReference>
<keyword evidence="8" id="KW-0560">Oxidoreductase</keyword>
<proteinExistence type="predicted"/>
<name>B5RMU8_BORDL</name>
<dbReference type="GO" id="GO:0008033">
    <property type="term" value="P:tRNA processing"/>
    <property type="evidence" value="ECO:0007669"/>
    <property type="project" value="UniProtKB-KW"/>
</dbReference>
<keyword evidence="5" id="KW-0949">S-adenosyl-L-methionine</keyword>
<keyword evidence="4" id="KW-0808">Transferase</keyword>
<dbReference type="EMBL" id="CP000976">
    <property type="protein sequence ID" value="ACH93684.1"/>
    <property type="molecule type" value="Genomic_DNA"/>
</dbReference>
<keyword evidence="6" id="KW-0819">tRNA processing</keyword>
<dbReference type="PANTHER" id="PTHR13847:SF283">
    <property type="entry name" value="TRNA 5-METHYLAMINOMETHYL-2-THIOURIDINE BIOSYNTHESIS BIFUNCTIONAL PROTEIN MNMC"/>
    <property type="match status" value="1"/>
</dbReference>
<dbReference type="KEGG" id="bdu:BDU_760"/>
<dbReference type="AlphaFoldDB" id="B5RMU8"/>
<evidence type="ECO:0000256" key="8">
    <source>
        <dbReference type="ARBA" id="ARBA00023002"/>
    </source>
</evidence>
<reference evidence="11 12" key="1">
    <citation type="journal article" date="2008" name="PLoS Genet.">
        <title>The genome of Borrelia recurrentis, the agent of deadly louse-borne relapsing fever, is a degraded subset of tick-borne Borrelia duttonii.</title>
        <authorList>
            <person name="Lescot M."/>
            <person name="Audic S."/>
            <person name="Robert C."/>
            <person name="Nguyen T.T."/>
            <person name="Blanc G."/>
            <person name="Cutler S.J."/>
            <person name="Wincker P."/>
            <person name="Couloux A."/>
            <person name="Claverie J.-M."/>
            <person name="Raoult D."/>
            <person name="Drancourt M."/>
        </authorList>
    </citation>
    <scope>NUCLEOTIDE SEQUENCE [LARGE SCALE GENOMIC DNA]</scope>
    <source>
        <strain evidence="11 12">Ly</strain>
    </source>
</reference>
<evidence type="ECO:0000256" key="2">
    <source>
        <dbReference type="ARBA" id="ARBA00022603"/>
    </source>
</evidence>
<dbReference type="GO" id="GO:0032259">
    <property type="term" value="P:methylation"/>
    <property type="evidence" value="ECO:0007669"/>
    <property type="project" value="UniProtKB-KW"/>
</dbReference>
<dbReference type="Proteomes" id="UP000000611">
    <property type="component" value="Chromosome"/>
</dbReference>
<dbReference type="Pfam" id="PF01266">
    <property type="entry name" value="DAO"/>
    <property type="match status" value="1"/>
</dbReference>
<evidence type="ECO:0000313" key="11">
    <source>
        <dbReference type="EMBL" id="ACH93684.1"/>
    </source>
</evidence>
<keyword evidence="3" id="KW-0285">Flavoprotein</keyword>
<feature type="domain" description="FAD dependent oxidoreductase" evidence="10">
    <location>
        <begin position="5"/>
        <end position="325"/>
    </location>
</feature>
<dbReference type="SUPFAM" id="SSF51971">
    <property type="entry name" value="Nucleotide-binding domain"/>
    <property type="match status" value="1"/>
</dbReference>
<dbReference type="Gene3D" id="3.30.9.10">
    <property type="entry name" value="D-Amino Acid Oxidase, subunit A, domain 2"/>
    <property type="match status" value="1"/>
</dbReference>
<evidence type="ECO:0000259" key="10">
    <source>
        <dbReference type="Pfam" id="PF01266"/>
    </source>
</evidence>
<keyword evidence="1" id="KW-0963">Cytoplasm</keyword>
<keyword evidence="2" id="KW-0489">Methyltransferase</keyword>
<dbReference type="STRING" id="412419.BDU_760"/>
<gene>
    <name evidence="11" type="ordered locus">BDU_760</name>
</gene>
<keyword evidence="12" id="KW-1185">Reference proteome</keyword>
<evidence type="ECO:0000256" key="7">
    <source>
        <dbReference type="ARBA" id="ARBA00022827"/>
    </source>
</evidence>
<organism evidence="11 12">
    <name type="scientific">Borrelia duttonii (strain Ly)</name>
    <dbReference type="NCBI Taxonomy" id="412419"/>
    <lineage>
        <taxon>Bacteria</taxon>
        <taxon>Pseudomonadati</taxon>
        <taxon>Spirochaetota</taxon>
        <taxon>Spirochaetia</taxon>
        <taxon>Spirochaetales</taxon>
        <taxon>Borreliaceae</taxon>
        <taxon>Borrelia</taxon>
    </lineage>
</organism>
<evidence type="ECO:0000256" key="6">
    <source>
        <dbReference type="ARBA" id="ARBA00022694"/>
    </source>
</evidence>
<evidence type="ECO:0000256" key="3">
    <source>
        <dbReference type="ARBA" id="ARBA00022630"/>
    </source>
</evidence>
<dbReference type="GO" id="GO:0005737">
    <property type="term" value="C:cytoplasm"/>
    <property type="evidence" value="ECO:0007669"/>
    <property type="project" value="TreeGrafter"/>
</dbReference>
<sequence length="359" mass="42042">MEYEFAIIGGGIAGSTLTYEILQRKKSVILFDDGIQKATTIAGGVINPIMGRKMNIAWRESEIFFFAIQYYKEMEKNIHCNILKEIPIFRPFTTKTQKEELLSKINNYSNIEKFIIEIKNDKINDFCNDNDGGILIKGATINTELYINNLKKYFIKYQAYTEQEINNKNLKIDENFFTINKLKFKKLIFTKGYKEKIEGLFSYLPFKLAKGEMLIVEIKGLNLKEIYNRHVSLIPLENSKYYLGGTYEWNTLDTNTNEWAKKELLKKLEKITNLNYKVIKHKAHIRPATIDREPFLGEHPQYKNIFILNGFGTRGISMAPYLSKKILDYIENKSNLPTYYDIKRYENLYNHSNKKGTIK</sequence>
<dbReference type="GO" id="GO:0008168">
    <property type="term" value="F:methyltransferase activity"/>
    <property type="evidence" value="ECO:0007669"/>
    <property type="project" value="UniProtKB-KW"/>
</dbReference>
<dbReference type="HOGENOM" id="CLU_066614_0_0_12"/>